<dbReference type="GO" id="GO:0005829">
    <property type="term" value="C:cytosol"/>
    <property type="evidence" value="ECO:0007669"/>
    <property type="project" value="TreeGrafter"/>
</dbReference>
<evidence type="ECO:0000256" key="1">
    <source>
        <dbReference type="SAM" id="MobiDB-lite"/>
    </source>
</evidence>
<accession>D8LI01</accession>
<feature type="compositionally biased region" description="Low complexity" evidence="1">
    <location>
        <begin position="165"/>
        <end position="197"/>
    </location>
</feature>
<feature type="region of interest" description="Disordered" evidence="1">
    <location>
        <begin position="1"/>
        <end position="68"/>
    </location>
</feature>
<dbReference type="InterPro" id="IPR006379">
    <property type="entry name" value="HAD-SF_hydro_IIB"/>
</dbReference>
<gene>
    <name evidence="2" type="ORF">Esi_0020_0166</name>
</gene>
<dbReference type="Gene3D" id="3.30.1240.10">
    <property type="match status" value="1"/>
</dbReference>
<proteinExistence type="predicted"/>
<dbReference type="FunCoup" id="D8LI01">
    <property type="interactions" value="1"/>
</dbReference>
<dbReference type="EMBL" id="FN648376">
    <property type="protein sequence ID" value="CBN74432.1"/>
    <property type="molecule type" value="Genomic_DNA"/>
</dbReference>
<dbReference type="Pfam" id="PF08282">
    <property type="entry name" value="Hydrolase_3"/>
    <property type="match status" value="1"/>
</dbReference>
<evidence type="ECO:0000313" key="3">
    <source>
        <dbReference type="Proteomes" id="UP000002630"/>
    </source>
</evidence>
<name>D8LI01_ECTSI</name>
<feature type="compositionally biased region" description="Low complexity" evidence="1">
    <location>
        <begin position="129"/>
        <end position="155"/>
    </location>
</feature>
<dbReference type="SUPFAM" id="SSF56784">
    <property type="entry name" value="HAD-like"/>
    <property type="match status" value="1"/>
</dbReference>
<dbReference type="eggNOG" id="ENOG502QUN8">
    <property type="taxonomic scope" value="Eukaryota"/>
</dbReference>
<evidence type="ECO:0000313" key="2">
    <source>
        <dbReference type="EMBL" id="CBN74432.1"/>
    </source>
</evidence>
<dbReference type="InParanoid" id="D8LI01"/>
<dbReference type="STRING" id="2880.D8LI01"/>
<feature type="compositionally biased region" description="Low complexity" evidence="1">
    <location>
        <begin position="1"/>
        <end position="10"/>
    </location>
</feature>
<dbReference type="Gene3D" id="3.40.50.1000">
    <property type="entry name" value="HAD superfamily/HAD-like"/>
    <property type="match status" value="1"/>
</dbReference>
<feature type="compositionally biased region" description="Low complexity" evidence="1">
    <location>
        <begin position="28"/>
        <end position="42"/>
    </location>
</feature>
<dbReference type="InterPro" id="IPR000150">
    <property type="entry name" value="Cof"/>
</dbReference>
<dbReference type="PANTHER" id="PTHR10000">
    <property type="entry name" value="PHOSPHOSERINE PHOSPHATASE"/>
    <property type="match status" value="1"/>
</dbReference>
<dbReference type="NCBIfam" id="TIGR00099">
    <property type="entry name" value="Cof-subfamily"/>
    <property type="match status" value="1"/>
</dbReference>
<dbReference type="OMA" id="LPRECMY"/>
<dbReference type="CDD" id="cd07516">
    <property type="entry name" value="HAD_Pase"/>
    <property type="match status" value="1"/>
</dbReference>
<reference evidence="2 3" key="1">
    <citation type="journal article" date="2010" name="Nature">
        <title>The Ectocarpus genome and the independent evolution of multicellularity in brown algae.</title>
        <authorList>
            <person name="Cock J.M."/>
            <person name="Sterck L."/>
            <person name="Rouze P."/>
            <person name="Scornet D."/>
            <person name="Allen A.E."/>
            <person name="Amoutzias G."/>
            <person name="Anthouard V."/>
            <person name="Artiguenave F."/>
            <person name="Aury J.M."/>
            <person name="Badger J.H."/>
            <person name="Beszteri B."/>
            <person name="Billiau K."/>
            <person name="Bonnet E."/>
            <person name="Bothwell J.H."/>
            <person name="Bowler C."/>
            <person name="Boyen C."/>
            <person name="Brownlee C."/>
            <person name="Carrano C.J."/>
            <person name="Charrier B."/>
            <person name="Cho G.Y."/>
            <person name="Coelho S.M."/>
            <person name="Collen J."/>
            <person name="Corre E."/>
            <person name="Da Silva C."/>
            <person name="Delage L."/>
            <person name="Delaroque N."/>
            <person name="Dittami S.M."/>
            <person name="Doulbeau S."/>
            <person name="Elias M."/>
            <person name="Farnham G."/>
            <person name="Gachon C.M."/>
            <person name="Gschloessl B."/>
            <person name="Heesch S."/>
            <person name="Jabbari K."/>
            <person name="Jubin C."/>
            <person name="Kawai H."/>
            <person name="Kimura K."/>
            <person name="Kloareg B."/>
            <person name="Kupper F.C."/>
            <person name="Lang D."/>
            <person name="Le Bail A."/>
            <person name="Leblanc C."/>
            <person name="Lerouge P."/>
            <person name="Lohr M."/>
            <person name="Lopez P.J."/>
            <person name="Martens C."/>
            <person name="Maumus F."/>
            <person name="Michel G."/>
            <person name="Miranda-Saavedra D."/>
            <person name="Morales J."/>
            <person name="Moreau H."/>
            <person name="Motomura T."/>
            <person name="Nagasato C."/>
            <person name="Napoli C.A."/>
            <person name="Nelson D.R."/>
            <person name="Nyvall-Collen P."/>
            <person name="Peters A.F."/>
            <person name="Pommier C."/>
            <person name="Potin P."/>
            <person name="Poulain J."/>
            <person name="Quesneville H."/>
            <person name="Read B."/>
            <person name="Rensing S.A."/>
            <person name="Ritter A."/>
            <person name="Rousvoal S."/>
            <person name="Samanta M."/>
            <person name="Samson G."/>
            <person name="Schroeder D.C."/>
            <person name="Segurens B."/>
            <person name="Strittmatter M."/>
            <person name="Tonon T."/>
            <person name="Tregear J.W."/>
            <person name="Valentin K."/>
            <person name="von Dassow P."/>
            <person name="Yamagishi T."/>
            <person name="Van de Peer Y."/>
            <person name="Wincker P."/>
        </authorList>
    </citation>
    <scope>NUCLEOTIDE SEQUENCE [LARGE SCALE GENOMIC DNA]</scope>
    <source>
        <strain evidence="3">Ec32 / CCAP1310/4</strain>
    </source>
</reference>
<protein>
    <submittedName>
        <fullName evidence="2">Haloacid dehalogenase-like hydrolase</fullName>
    </submittedName>
</protein>
<organism evidence="2 3">
    <name type="scientific">Ectocarpus siliculosus</name>
    <name type="common">Brown alga</name>
    <name type="synonym">Conferva siliculosa</name>
    <dbReference type="NCBI Taxonomy" id="2880"/>
    <lineage>
        <taxon>Eukaryota</taxon>
        <taxon>Sar</taxon>
        <taxon>Stramenopiles</taxon>
        <taxon>Ochrophyta</taxon>
        <taxon>PX clade</taxon>
        <taxon>Phaeophyceae</taxon>
        <taxon>Ectocarpales</taxon>
        <taxon>Ectocarpaceae</taxon>
        <taxon>Ectocarpus</taxon>
    </lineage>
</organism>
<dbReference type="GO" id="GO:0000287">
    <property type="term" value="F:magnesium ion binding"/>
    <property type="evidence" value="ECO:0007669"/>
    <property type="project" value="TreeGrafter"/>
</dbReference>
<feature type="compositionally biased region" description="Polar residues" evidence="1">
    <location>
        <begin position="198"/>
        <end position="207"/>
    </location>
</feature>
<dbReference type="Proteomes" id="UP000002630">
    <property type="component" value="Linkage Group LG13"/>
</dbReference>
<dbReference type="EMBL" id="FN649738">
    <property type="protein sequence ID" value="CBN74432.1"/>
    <property type="molecule type" value="Genomic_DNA"/>
</dbReference>
<keyword evidence="3" id="KW-1185">Reference proteome</keyword>
<feature type="region of interest" description="Disordered" evidence="1">
    <location>
        <begin position="108"/>
        <end position="220"/>
    </location>
</feature>
<sequence length="528" mass="54469">MCTRSSVSPRPARRPFFTSRPSGGAIGGAISRACRSSSVASRSRGDNVGGRRVRARSGESGGGADGVFSAVNVHPRRWSESDGNVGGPCGVRRSSSVGVRRSISLACVAPGPASGESSAAGGRGGGGMPASSSSSSASHLSPSRASSTWALSRSPSPRRPPTRTPPSAAAAAIVPISSPSSSSALSSSASSSPTSPADGNNNVSSSSIKDDDKGWPAPHPSQAYVAKARCGQRYEHDVETGGATRIRAVVSDLDGTLLGPDKLVSPTTLEAVRKARAKGIIFVPASGRSKLGMISVMGELGQELQRDGSPIVCMNGLTVYGQGDGNGDLGEIIHSELMCPELAARVVAFWKAHPLAEAAGVSLCGSEGETIVVETLDPRTSSFPDWGEPLPKEVGSWQEAIAGGMGLNRLYFWGPTRAAVDAFEEDLKEHLQDHPAELTRGVPEMIEVLPHGASKAVGLEALLKTLGVSPEEVIAVGDMENDVEMLRSVGHGIAMGQASLEVRRAARFTAPTNELHGVAVALETFCGI</sequence>
<dbReference type="SFLD" id="SFLDG01140">
    <property type="entry name" value="C2.B:_Phosphomannomutase_and_P"/>
    <property type="match status" value="1"/>
</dbReference>
<dbReference type="PANTHER" id="PTHR10000:SF8">
    <property type="entry name" value="HAD SUPERFAMILY HYDROLASE-LIKE, TYPE 3"/>
    <property type="match status" value="1"/>
</dbReference>
<dbReference type="SFLD" id="SFLDS00003">
    <property type="entry name" value="Haloacid_Dehalogenase"/>
    <property type="match status" value="1"/>
</dbReference>
<dbReference type="GO" id="GO:0016791">
    <property type="term" value="F:phosphatase activity"/>
    <property type="evidence" value="ECO:0007669"/>
    <property type="project" value="UniProtKB-ARBA"/>
</dbReference>
<dbReference type="InterPro" id="IPR036412">
    <property type="entry name" value="HAD-like_sf"/>
</dbReference>
<dbReference type="InterPro" id="IPR023214">
    <property type="entry name" value="HAD_sf"/>
</dbReference>
<feature type="compositionally biased region" description="Low complexity" evidence="1">
    <location>
        <begin position="109"/>
        <end position="120"/>
    </location>
</feature>
<dbReference type="NCBIfam" id="TIGR01484">
    <property type="entry name" value="HAD-SF-IIB"/>
    <property type="match status" value="1"/>
</dbReference>
<dbReference type="OrthoDB" id="27226at2759"/>
<dbReference type="AlphaFoldDB" id="D8LI01"/>